<reference evidence="8" key="1">
    <citation type="submission" date="2025-05" db="UniProtKB">
        <authorList>
            <consortium name="RefSeq"/>
        </authorList>
    </citation>
    <scope>NUCLEOTIDE SEQUENCE [LARGE SCALE GENOMIC DNA]</scope>
</reference>
<reference evidence="9" key="2">
    <citation type="submission" date="2025-08" db="UniProtKB">
        <authorList>
            <consortium name="RefSeq"/>
        </authorList>
    </citation>
    <scope>IDENTIFICATION</scope>
</reference>
<dbReference type="PROSITE" id="PS50850">
    <property type="entry name" value="MFS"/>
    <property type="match status" value="1"/>
</dbReference>
<keyword evidence="5 6" id="KW-0472">Membrane</keyword>
<feature type="transmembrane region" description="Helical" evidence="6">
    <location>
        <begin position="352"/>
        <end position="373"/>
    </location>
</feature>
<evidence type="ECO:0000256" key="6">
    <source>
        <dbReference type="SAM" id="Phobius"/>
    </source>
</evidence>
<evidence type="ECO:0000256" key="2">
    <source>
        <dbReference type="ARBA" id="ARBA00022448"/>
    </source>
</evidence>
<evidence type="ECO:0000256" key="1">
    <source>
        <dbReference type="ARBA" id="ARBA00004141"/>
    </source>
</evidence>
<keyword evidence="2" id="KW-0813">Transport</keyword>
<keyword evidence="3 6" id="KW-0812">Transmembrane</keyword>
<evidence type="ECO:0000256" key="3">
    <source>
        <dbReference type="ARBA" id="ARBA00022692"/>
    </source>
</evidence>
<dbReference type="PANTHER" id="PTHR23504">
    <property type="entry name" value="MAJOR FACILITATOR SUPERFAMILY DOMAIN-CONTAINING PROTEIN 10"/>
    <property type="match status" value="1"/>
</dbReference>
<feature type="transmembrane region" description="Helical" evidence="6">
    <location>
        <begin position="151"/>
        <end position="175"/>
    </location>
</feature>
<comment type="subcellular location">
    <subcellularLocation>
        <location evidence="1">Membrane</location>
        <topology evidence="1">Multi-pass membrane protein</topology>
    </subcellularLocation>
</comment>
<evidence type="ECO:0000313" key="9">
    <source>
        <dbReference type="RefSeq" id="XP_065645206.1"/>
    </source>
</evidence>
<dbReference type="PANTHER" id="PTHR23504:SF15">
    <property type="entry name" value="MAJOR FACILITATOR SUPERFAMILY (MFS) PROFILE DOMAIN-CONTAINING PROTEIN"/>
    <property type="match status" value="1"/>
</dbReference>
<accession>A0ABM4B8J9</accession>
<feature type="domain" description="Major facilitator superfamily (MFS) profile" evidence="7">
    <location>
        <begin position="24"/>
        <end position="482"/>
    </location>
</feature>
<dbReference type="InterPro" id="IPR020846">
    <property type="entry name" value="MFS_dom"/>
</dbReference>
<gene>
    <name evidence="9" type="primary">LOC136075594</name>
</gene>
<dbReference type="InterPro" id="IPR036259">
    <property type="entry name" value="MFS_trans_sf"/>
</dbReference>
<feature type="transmembrane region" description="Helical" evidence="6">
    <location>
        <begin position="321"/>
        <end position="340"/>
    </location>
</feature>
<feature type="transmembrane region" description="Helical" evidence="6">
    <location>
        <begin position="379"/>
        <end position="401"/>
    </location>
</feature>
<dbReference type="Pfam" id="PF07690">
    <property type="entry name" value="MFS_1"/>
    <property type="match status" value="1"/>
</dbReference>
<feature type="transmembrane region" description="Helical" evidence="6">
    <location>
        <begin position="66"/>
        <end position="86"/>
    </location>
</feature>
<dbReference type="Gene3D" id="1.20.1250.20">
    <property type="entry name" value="MFS general substrate transporter like domains"/>
    <property type="match status" value="1"/>
</dbReference>
<evidence type="ECO:0000259" key="7">
    <source>
        <dbReference type="PROSITE" id="PS50850"/>
    </source>
</evidence>
<evidence type="ECO:0000313" key="8">
    <source>
        <dbReference type="Proteomes" id="UP001652625"/>
    </source>
</evidence>
<feature type="transmembrane region" description="Helical" evidence="6">
    <location>
        <begin position="413"/>
        <end position="437"/>
    </location>
</feature>
<dbReference type="GeneID" id="136075594"/>
<feature type="transmembrane region" description="Helical" evidence="6">
    <location>
        <begin position="195"/>
        <end position="217"/>
    </location>
</feature>
<keyword evidence="4 6" id="KW-1133">Transmembrane helix</keyword>
<feature type="transmembrane region" description="Helical" evidence="6">
    <location>
        <begin position="119"/>
        <end position="139"/>
    </location>
</feature>
<evidence type="ECO:0000256" key="5">
    <source>
        <dbReference type="ARBA" id="ARBA00023136"/>
    </source>
</evidence>
<feature type="transmembrane region" description="Helical" evidence="6">
    <location>
        <begin position="20"/>
        <end position="46"/>
    </location>
</feature>
<feature type="transmembrane region" description="Helical" evidence="6">
    <location>
        <begin position="93"/>
        <end position="113"/>
    </location>
</feature>
<dbReference type="Proteomes" id="UP001652625">
    <property type="component" value="Chromosome 01"/>
</dbReference>
<keyword evidence="8" id="KW-1185">Reference proteome</keyword>
<feature type="transmembrane region" description="Helical" evidence="6">
    <location>
        <begin position="457"/>
        <end position="480"/>
    </location>
</feature>
<dbReference type="InterPro" id="IPR011701">
    <property type="entry name" value="MFS"/>
</dbReference>
<protein>
    <submittedName>
        <fullName evidence="9">Uncharacterized protein LOC136075594</fullName>
    </submittedName>
</protein>
<dbReference type="RefSeq" id="XP_065645206.1">
    <property type="nucleotide sequence ID" value="XM_065789134.1"/>
</dbReference>
<name>A0ABM4B8J9_HYDVU</name>
<dbReference type="SUPFAM" id="SSF103473">
    <property type="entry name" value="MFS general substrate transporter"/>
    <property type="match status" value="1"/>
</dbReference>
<sequence length="488" mass="54419">MMKAHAVFRKLFYTEGKTMLPFGICFVLFLINFFNAMTTTSVFSYLPQLVKDYGSTEVDVGRKTGIIASSLFIARIFSSLVWGYISDKYGRKLSLLLTGASVVISTLMFAFTFNYPWAAVVRFLQGLSMGVLVITKAYMADICDDTNLAAGLSVIFSGYNIGLVIGPSMGGYLVFPVEKYNNIFKKNSFFERFKIFIPNIIIVIGMTVSLVASIFFLPKRLVEDKSLYISTNNDDNYDYAEILSNLAESDLTKSKTSKFKKCWKKFGTTRLAKLLRNKEFLISSIVFGFFTMFTDGFEELFPVFASTSTEYGGLGMSTSEIGLIYLTVSIAMLISQIILIEKIIHKFGSKKTFIASSLLFGAIMPLLPLIVLIKNTSVLWFILWISEVVVSVSMMSGFTAANILINNSVGSELLGLANGVAMSVSCIGRSVGIFGFASIYSWSLKNKERPFPFNQYFSFYFILAIIILVSLTSSFIPVTLNKRKIELQ</sequence>
<evidence type="ECO:0000256" key="4">
    <source>
        <dbReference type="ARBA" id="ARBA00022989"/>
    </source>
</evidence>
<feature type="transmembrane region" description="Helical" evidence="6">
    <location>
        <begin position="280"/>
        <end position="301"/>
    </location>
</feature>
<proteinExistence type="predicted"/>
<organism evidence="8 9">
    <name type="scientific">Hydra vulgaris</name>
    <name type="common">Hydra</name>
    <name type="synonym">Hydra attenuata</name>
    <dbReference type="NCBI Taxonomy" id="6087"/>
    <lineage>
        <taxon>Eukaryota</taxon>
        <taxon>Metazoa</taxon>
        <taxon>Cnidaria</taxon>
        <taxon>Hydrozoa</taxon>
        <taxon>Hydroidolina</taxon>
        <taxon>Anthoathecata</taxon>
        <taxon>Aplanulata</taxon>
        <taxon>Hydridae</taxon>
        <taxon>Hydra</taxon>
    </lineage>
</organism>